<evidence type="ECO:0000259" key="17">
    <source>
        <dbReference type="SMART" id="SM00936"/>
    </source>
</evidence>
<dbReference type="InterPro" id="IPR012907">
    <property type="entry name" value="Peptidase_S11_C"/>
</dbReference>
<evidence type="ECO:0000256" key="4">
    <source>
        <dbReference type="ARBA" id="ARBA00012448"/>
    </source>
</evidence>
<feature type="active site" description="Acyl-ester intermediate" evidence="13">
    <location>
        <position position="97"/>
    </location>
</feature>
<keyword evidence="7 16" id="KW-0732">Signal</keyword>
<comment type="catalytic activity">
    <reaction evidence="12">
        <text>Preferential cleavage: (Ac)2-L-Lys-D-Ala-|-D-Ala. Also transpeptidation of peptidyl-alanyl moieties that are N-acyl substituents of D-alanine.</text>
        <dbReference type="EC" id="3.4.16.4"/>
    </reaction>
</comment>
<dbReference type="PANTHER" id="PTHR21581">
    <property type="entry name" value="D-ALANYL-D-ALANINE CARBOXYPEPTIDASE"/>
    <property type="match status" value="1"/>
</dbReference>
<keyword evidence="8" id="KW-0378">Hydrolase</keyword>
<keyword evidence="9" id="KW-0133">Cell shape</keyword>
<dbReference type="EC" id="3.4.16.4" evidence="4"/>
<dbReference type="GO" id="GO:0009002">
    <property type="term" value="F:serine-type D-Ala-D-Ala carboxypeptidase activity"/>
    <property type="evidence" value="ECO:0007669"/>
    <property type="project" value="UniProtKB-EC"/>
</dbReference>
<keyword evidence="6" id="KW-0645">Protease</keyword>
<evidence type="ECO:0000256" key="12">
    <source>
        <dbReference type="ARBA" id="ARBA00034000"/>
    </source>
</evidence>
<comment type="caution">
    <text evidence="18">The sequence shown here is derived from an EMBL/GenBank/DDBJ whole genome shotgun (WGS) entry which is preliminary data.</text>
</comment>
<evidence type="ECO:0000256" key="11">
    <source>
        <dbReference type="ARBA" id="ARBA00023316"/>
    </source>
</evidence>
<evidence type="ECO:0000256" key="7">
    <source>
        <dbReference type="ARBA" id="ARBA00022729"/>
    </source>
</evidence>
<evidence type="ECO:0000256" key="9">
    <source>
        <dbReference type="ARBA" id="ARBA00022960"/>
    </source>
</evidence>
<dbReference type="SUPFAM" id="SSF69189">
    <property type="entry name" value="Penicillin-binding protein associated domain"/>
    <property type="match status" value="1"/>
</dbReference>
<protein>
    <recommendedName>
        <fullName evidence="4">serine-type D-Ala-D-Ala carboxypeptidase</fullName>
        <ecNumber evidence="4">3.4.16.4</ecNumber>
    </recommendedName>
</protein>
<dbReference type="Gene3D" id="3.40.710.10">
    <property type="entry name" value="DD-peptidase/beta-lactamase superfamily"/>
    <property type="match status" value="1"/>
</dbReference>
<keyword evidence="19" id="KW-1185">Reference proteome</keyword>
<dbReference type="GO" id="GO:0009252">
    <property type="term" value="P:peptidoglycan biosynthetic process"/>
    <property type="evidence" value="ECO:0007669"/>
    <property type="project" value="UniProtKB-UniPathway"/>
</dbReference>
<dbReference type="PANTHER" id="PTHR21581:SF6">
    <property type="entry name" value="TRAFFICKING PROTEIN PARTICLE COMPLEX SUBUNIT 12"/>
    <property type="match status" value="1"/>
</dbReference>
<dbReference type="SUPFAM" id="SSF56601">
    <property type="entry name" value="beta-lactamase/transpeptidase-like"/>
    <property type="match status" value="1"/>
</dbReference>
<evidence type="ECO:0000256" key="5">
    <source>
        <dbReference type="ARBA" id="ARBA00022645"/>
    </source>
</evidence>
<dbReference type="Pfam" id="PF07943">
    <property type="entry name" value="PBP5_C"/>
    <property type="match status" value="1"/>
</dbReference>
<dbReference type="InterPro" id="IPR012338">
    <property type="entry name" value="Beta-lactam/transpept-like"/>
</dbReference>
<name>A0A437S8R7_9FIRM</name>
<dbReference type="GO" id="GO:0006508">
    <property type="term" value="P:proteolysis"/>
    <property type="evidence" value="ECO:0007669"/>
    <property type="project" value="UniProtKB-KW"/>
</dbReference>
<proteinExistence type="inferred from homology"/>
<evidence type="ECO:0000256" key="10">
    <source>
        <dbReference type="ARBA" id="ARBA00022984"/>
    </source>
</evidence>
<dbReference type="Gene3D" id="2.60.410.10">
    <property type="entry name" value="D-Ala-D-Ala carboxypeptidase, C-terminal domain"/>
    <property type="match status" value="1"/>
</dbReference>
<organism evidence="18 19">
    <name type="scientific">Anaerosphaera multitolerans</name>
    <dbReference type="NCBI Taxonomy" id="2487351"/>
    <lineage>
        <taxon>Bacteria</taxon>
        <taxon>Bacillati</taxon>
        <taxon>Bacillota</taxon>
        <taxon>Tissierellia</taxon>
        <taxon>Tissierellales</taxon>
        <taxon>Peptoniphilaceae</taxon>
        <taxon>Anaerosphaera</taxon>
    </lineage>
</organism>
<evidence type="ECO:0000256" key="1">
    <source>
        <dbReference type="ARBA" id="ARBA00003217"/>
    </source>
</evidence>
<evidence type="ECO:0000313" key="18">
    <source>
        <dbReference type="EMBL" id="RVU55495.1"/>
    </source>
</evidence>
<evidence type="ECO:0000256" key="3">
    <source>
        <dbReference type="ARBA" id="ARBA00007164"/>
    </source>
</evidence>
<keyword evidence="10" id="KW-0573">Peptidoglycan synthesis</keyword>
<feature type="signal peptide" evidence="16">
    <location>
        <begin position="1"/>
        <end position="24"/>
    </location>
</feature>
<feature type="active site" description="Proton acceptor" evidence="13">
    <location>
        <position position="100"/>
    </location>
</feature>
<evidence type="ECO:0000256" key="13">
    <source>
        <dbReference type="PIRSR" id="PIRSR618044-1"/>
    </source>
</evidence>
<evidence type="ECO:0000313" key="19">
    <source>
        <dbReference type="Proteomes" id="UP000288812"/>
    </source>
</evidence>
<dbReference type="SMART" id="SM00936">
    <property type="entry name" value="PBP5_C"/>
    <property type="match status" value="1"/>
</dbReference>
<gene>
    <name evidence="18" type="ORF">EF514_01845</name>
</gene>
<evidence type="ECO:0000256" key="8">
    <source>
        <dbReference type="ARBA" id="ARBA00022801"/>
    </source>
</evidence>
<keyword evidence="11" id="KW-0961">Cell wall biogenesis/degradation</keyword>
<dbReference type="EMBL" id="RLIH01000002">
    <property type="protein sequence ID" value="RVU55495.1"/>
    <property type="molecule type" value="Genomic_DNA"/>
</dbReference>
<comment type="pathway">
    <text evidence="2">Cell wall biogenesis; peptidoglycan biosynthesis.</text>
</comment>
<dbReference type="RefSeq" id="WP_127723230.1">
    <property type="nucleotide sequence ID" value="NZ_RLIH01000002.1"/>
</dbReference>
<accession>A0A437S8R7</accession>
<dbReference type="AlphaFoldDB" id="A0A437S8R7"/>
<dbReference type="InterPro" id="IPR001967">
    <property type="entry name" value="Peptidase_S11_N"/>
</dbReference>
<dbReference type="InterPro" id="IPR037167">
    <property type="entry name" value="Peptidase_S11_C_sf"/>
</dbReference>
<feature type="active site" evidence="13">
    <location>
        <position position="157"/>
    </location>
</feature>
<feature type="chain" id="PRO_5019525782" description="serine-type D-Ala-D-Ala carboxypeptidase" evidence="16">
    <location>
        <begin position="25"/>
        <end position="440"/>
    </location>
</feature>
<evidence type="ECO:0000256" key="6">
    <source>
        <dbReference type="ARBA" id="ARBA00022670"/>
    </source>
</evidence>
<sequence>MKKTLSIFLAVLMLLFPASGFANSQTSENGDKEIRNQNIFVPTKDGVQRATYEEALKIEELNQKSLMDLCESYLLGDYKSGRILESYNIDEIRPIASMSKLVSLFVVMDKIKDGTISKDESVTIDSESASLSGSSFKLKENDEFPLWDLVKASVVVSGNDAITALAKHISGSQEAFVGLMNEKCRELGLENAKMINPTGLTDYSSTVEDKSSKGEYNEMTTRELFILTREIIRQYPELLEISSMDKLEDEERDFSEYNTNPILGIVEGVDGLKTGYTNASGRCLVATGQRKGVEGVSLDTRLIGITTGSRGDWERYVAAKRLLSDGFEKYKYVVVGNLDRSVTTVKVENASEVDVEVFEKDTGSVLWDGESEIKKQITIKPNLKAPIPAGEAVGSITYRMNGEQILTSDLIVKEKVNERGIFFKLRSLYEDIFTNIKNAI</sequence>
<evidence type="ECO:0000256" key="14">
    <source>
        <dbReference type="PIRSR" id="PIRSR618044-2"/>
    </source>
</evidence>
<evidence type="ECO:0000256" key="2">
    <source>
        <dbReference type="ARBA" id="ARBA00004752"/>
    </source>
</evidence>
<comment type="function">
    <text evidence="1">Removes C-terminal D-alanyl residues from sugar-peptide cell wall precursors.</text>
</comment>
<dbReference type="PRINTS" id="PR00725">
    <property type="entry name" value="DADACBPTASE1"/>
</dbReference>
<comment type="similarity">
    <text evidence="3 15">Belongs to the peptidase S11 family.</text>
</comment>
<dbReference type="InterPro" id="IPR015956">
    <property type="entry name" value="Peniciliin-bd_prot_C_sf"/>
</dbReference>
<evidence type="ECO:0000256" key="15">
    <source>
        <dbReference type="RuleBase" id="RU004016"/>
    </source>
</evidence>
<evidence type="ECO:0000256" key="16">
    <source>
        <dbReference type="SAM" id="SignalP"/>
    </source>
</evidence>
<dbReference type="Proteomes" id="UP000288812">
    <property type="component" value="Unassembled WGS sequence"/>
</dbReference>
<dbReference type="InterPro" id="IPR018044">
    <property type="entry name" value="Peptidase_S11"/>
</dbReference>
<dbReference type="OrthoDB" id="9791132at2"/>
<keyword evidence="5 18" id="KW-0121">Carboxypeptidase</keyword>
<dbReference type="GO" id="GO:0071555">
    <property type="term" value="P:cell wall organization"/>
    <property type="evidence" value="ECO:0007669"/>
    <property type="project" value="UniProtKB-KW"/>
</dbReference>
<reference evidence="18 19" key="1">
    <citation type="submission" date="2018-11" db="EMBL/GenBank/DDBJ databases">
        <title>Genome sequencing and assembly of Anaerosphaera sp. nov., GS7-6-2.</title>
        <authorList>
            <person name="Rettenmaier R."/>
            <person name="Liebl W."/>
            <person name="Zverlov V."/>
        </authorList>
    </citation>
    <scope>NUCLEOTIDE SEQUENCE [LARGE SCALE GENOMIC DNA]</scope>
    <source>
        <strain evidence="18 19">GS7-6-2</strain>
    </source>
</reference>
<dbReference type="UniPathway" id="UPA00219"/>
<feature type="domain" description="Peptidase S11 D-Ala-D-Ala carboxypeptidase A C-terminal" evidence="17">
    <location>
        <begin position="327"/>
        <end position="418"/>
    </location>
</feature>
<feature type="binding site" evidence="14">
    <location>
        <position position="273"/>
    </location>
    <ligand>
        <name>substrate</name>
    </ligand>
</feature>
<dbReference type="Pfam" id="PF00768">
    <property type="entry name" value="Peptidase_S11"/>
    <property type="match status" value="1"/>
</dbReference>
<dbReference type="GO" id="GO:0008360">
    <property type="term" value="P:regulation of cell shape"/>
    <property type="evidence" value="ECO:0007669"/>
    <property type="project" value="UniProtKB-KW"/>
</dbReference>